<feature type="domain" description="Peptidase M16 C-terminal" evidence="11">
    <location>
        <begin position="208"/>
        <end position="391"/>
    </location>
</feature>
<reference evidence="12" key="2">
    <citation type="journal article" date="2021" name="PeerJ">
        <title>Extensive microbial diversity within the chicken gut microbiome revealed by metagenomics and culture.</title>
        <authorList>
            <person name="Gilroy R."/>
            <person name="Ravi A."/>
            <person name="Getino M."/>
            <person name="Pursley I."/>
            <person name="Horton D.L."/>
            <person name="Alikhan N.F."/>
            <person name="Baker D."/>
            <person name="Gharbi K."/>
            <person name="Hall N."/>
            <person name="Watson M."/>
            <person name="Adriaenssens E.M."/>
            <person name="Foster-Nyarko E."/>
            <person name="Jarju S."/>
            <person name="Secka A."/>
            <person name="Antonio M."/>
            <person name="Oren A."/>
            <person name="Chaudhuri R.R."/>
            <person name="La Ragione R."/>
            <person name="Hildebrand F."/>
            <person name="Pallen M.J."/>
        </authorList>
    </citation>
    <scope>NUCLEOTIDE SEQUENCE</scope>
    <source>
        <strain evidence="12">3924</strain>
    </source>
</reference>
<evidence type="ECO:0000256" key="3">
    <source>
        <dbReference type="ARBA" id="ARBA00022670"/>
    </source>
</evidence>
<evidence type="ECO:0000256" key="5">
    <source>
        <dbReference type="ARBA" id="ARBA00022801"/>
    </source>
</evidence>
<accession>A0A940DIF3</accession>
<keyword evidence="9" id="KW-0732">Signal</keyword>
<dbReference type="PANTHER" id="PTHR43690">
    <property type="entry name" value="NARDILYSIN"/>
    <property type="match status" value="1"/>
</dbReference>
<dbReference type="GO" id="GO:0006508">
    <property type="term" value="P:proteolysis"/>
    <property type="evidence" value="ECO:0007669"/>
    <property type="project" value="UniProtKB-KW"/>
</dbReference>
<gene>
    <name evidence="12" type="ORF">IAC51_02445</name>
</gene>
<comment type="cofactor">
    <cofactor evidence="1">
        <name>Zn(2+)</name>
        <dbReference type="ChEBI" id="CHEBI:29105"/>
    </cofactor>
</comment>
<organism evidence="12 13">
    <name type="scientific">Candidatus Aphodosoma intestinipullorum</name>
    <dbReference type="NCBI Taxonomy" id="2840674"/>
    <lineage>
        <taxon>Bacteria</taxon>
        <taxon>Pseudomonadati</taxon>
        <taxon>Bacteroidota</taxon>
        <taxon>Bacteroidia</taxon>
        <taxon>Bacteroidales</taxon>
        <taxon>Candidatus Aphodosoma</taxon>
    </lineage>
</organism>
<comment type="caution">
    <text evidence="12">The sequence shown here is derived from an EMBL/GenBank/DDBJ whole genome shotgun (WGS) entry which is preliminary data.</text>
</comment>
<evidence type="ECO:0000256" key="8">
    <source>
        <dbReference type="RuleBase" id="RU004447"/>
    </source>
</evidence>
<feature type="domain" description="Peptidase M16 C-terminal" evidence="11">
    <location>
        <begin position="700"/>
        <end position="876"/>
    </location>
</feature>
<dbReference type="Pfam" id="PF05193">
    <property type="entry name" value="Peptidase_M16_C"/>
    <property type="match status" value="2"/>
</dbReference>
<dbReference type="InterPro" id="IPR001431">
    <property type="entry name" value="Pept_M16_Zn_BS"/>
</dbReference>
<dbReference type="Gene3D" id="3.30.830.10">
    <property type="entry name" value="Metalloenzyme, LuxS/M16 peptidase-like"/>
    <property type="match status" value="4"/>
</dbReference>
<keyword evidence="7" id="KW-0482">Metalloprotease</keyword>
<comment type="similarity">
    <text evidence="2 8">Belongs to the peptidase M16 family.</text>
</comment>
<evidence type="ECO:0000256" key="2">
    <source>
        <dbReference type="ARBA" id="ARBA00007261"/>
    </source>
</evidence>
<evidence type="ECO:0000256" key="1">
    <source>
        <dbReference type="ARBA" id="ARBA00001947"/>
    </source>
</evidence>
<keyword evidence="5" id="KW-0378">Hydrolase</keyword>
<sequence length="943" mass="105601">MKKIFSAVAALLFSAALTVSAQEAPALAPLQLDPNVRTGVLPNGLTYFVMHNEEPKGRCDFHIAQKVGASLEEDNQNGLAHFLEHMAFNGTEHFPGKLIINYFESVGVAFGRDINAYTSLDETVYRLSNVPTVREGILDSALLVLHDWSNSISLLPEEIDNERSVIREEWRQGATADRRMWRESNAEKYPGTKYAIRDVIGDTAVINNFTYDALRAYYHQWYGPDLQGIVVVGDIDVDKMEQKIKELFSSIPARENRGVRPVFPLGGNEKPIVSRVTDPEAQFTRTAIEIKHERLPKEVLLSQQGYLLYTVNYLFQMMESNRLRDMTSKADASFVSGYAGYGTLMGVTDGLVFIYASKPGMEEQCYRDMLTEVERVRRYGFTVSEFERAKADYMASMEKSYNNRAARGNQSLAEEIIRYFIDDLPMPGIEWEHQFVQAALPQLNVEMINQLAKGYITDQNVILSIQGPDKEGVNIPSEERMLSIYDEVKASEIEAPKEVKIDRPLVENEPAKPGTIKKETENKELGATEWTLSNGVRVVIKHTDFKEDEILMRAFSRGGLSKVEDKDLISGSFAENIVESNGIGTFSDTELQIVLAGKNVSVSPSIGDYDEGMSGSSSVKDFETMLMLNYLYFTAPREDNEAFDAMLGSFRTVLANKDANPQAAFGDSINMTLSGHHPRTILVDTTILPKISQQRAIEIYRERFANPADFTFVFVGNIDPADPATRAAILKWIGGMDTNKSKKAMEKITDRGIRFPKGHVNNTFKRAMHTNTASNCIVYTADMPYNLKNSLTMKIIGDILSNRYLESVREKEGGSYGVGVLGAMQTDPVDKALILMQYDTDPDKQERILDIIHKEIETIVANGPLADDLSKAKEKLAKSFNQNKEKNSYWTGAIENYYTLGVNAPAEYLDTLNSIDAATVQKMLKAIVDQKNVVEVTMLPDLQ</sequence>
<keyword evidence="6" id="KW-0862">Zinc</keyword>
<dbReference type="AlphaFoldDB" id="A0A940DIF3"/>
<name>A0A940DIF3_9BACT</name>
<dbReference type="GO" id="GO:0004222">
    <property type="term" value="F:metalloendopeptidase activity"/>
    <property type="evidence" value="ECO:0007669"/>
    <property type="project" value="InterPro"/>
</dbReference>
<feature type="domain" description="Peptidase M16 N-terminal" evidence="10">
    <location>
        <begin position="48"/>
        <end position="172"/>
    </location>
</feature>
<evidence type="ECO:0000256" key="6">
    <source>
        <dbReference type="ARBA" id="ARBA00022833"/>
    </source>
</evidence>
<feature type="signal peptide" evidence="9">
    <location>
        <begin position="1"/>
        <end position="21"/>
    </location>
</feature>
<proteinExistence type="inferred from homology"/>
<evidence type="ECO:0000313" key="13">
    <source>
        <dbReference type="Proteomes" id="UP000712007"/>
    </source>
</evidence>
<dbReference type="SUPFAM" id="SSF63411">
    <property type="entry name" value="LuxS/MPP-like metallohydrolase"/>
    <property type="match status" value="4"/>
</dbReference>
<evidence type="ECO:0000256" key="9">
    <source>
        <dbReference type="SAM" id="SignalP"/>
    </source>
</evidence>
<dbReference type="PROSITE" id="PS00143">
    <property type="entry name" value="INSULINASE"/>
    <property type="match status" value="1"/>
</dbReference>
<evidence type="ECO:0000259" key="11">
    <source>
        <dbReference type="Pfam" id="PF05193"/>
    </source>
</evidence>
<reference evidence="12" key="1">
    <citation type="submission" date="2020-10" db="EMBL/GenBank/DDBJ databases">
        <authorList>
            <person name="Gilroy R."/>
        </authorList>
    </citation>
    <scope>NUCLEOTIDE SEQUENCE</scope>
    <source>
        <strain evidence="12">3924</strain>
    </source>
</reference>
<evidence type="ECO:0000313" key="12">
    <source>
        <dbReference type="EMBL" id="MBO8439489.1"/>
    </source>
</evidence>
<dbReference type="InterPro" id="IPR011249">
    <property type="entry name" value="Metalloenz_LuxS/M16"/>
</dbReference>
<dbReference type="PANTHER" id="PTHR43690:SF34">
    <property type="entry name" value="ZINC PROTEASE PQQL-LIKE"/>
    <property type="match status" value="1"/>
</dbReference>
<evidence type="ECO:0000256" key="7">
    <source>
        <dbReference type="ARBA" id="ARBA00023049"/>
    </source>
</evidence>
<evidence type="ECO:0000256" key="4">
    <source>
        <dbReference type="ARBA" id="ARBA00022723"/>
    </source>
</evidence>
<protein>
    <submittedName>
        <fullName evidence="12">Insulinase family protein</fullName>
    </submittedName>
</protein>
<dbReference type="InterPro" id="IPR050626">
    <property type="entry name" value="Peptidase_M16"/>
</dbReference>
<dbReference type="InterPro" id="IPR007863">
    <property type="entry name" value="Peptidase_M16_C"/>
</dbReference>
<evidence type="ECO:0000259" key="10">
    <source>
        <dbReference type="Pfam" id="PF00675"/>
    </source>
</evidence>
<dbReference type="EMBL" id="JADIMV010000044">
    <property type="protein sequence ID" value="MBO8439489.1"/>
    <property type="molecule type" value="Genomic_DNA"/>
</dbReference>
<dbReference type="GO" id="GO:0046872">
    <property type="term" value="F:metal ion binding"/>
    <property type="evidence" value="ECO:0007669"/>
    <property type="project" value="UniProtKB-KW"/>
</dbReference>
<dbReference type="InterPro" id="IPR011765">
    <property type="entry name" value="Pept_M16_N"/>
</dbReference>
<keyword evidence="3" id="KW-0645">Protease</keyword>
<dbReference type="Proteomes" id="UP000712007">
    <property type="component" value="Unassembled WGS sequence"/>
</dbReference>
<keyword evidence="4" id="KW-0479">Metal-binding</keyword>
<dbReference type="Pfam" id="PF00675">
    <property type="entry name" value="Peptidase_M16"/>
    <property type="match status" value="1"/>
</dbReference>
<feature type="chain" id="PRO_5038071833" evidence="9">
    <location>
        <begin position="22"/>
        <end position="943"/>
    </location>
</feature>